<feature type="transmembrane region" description="Helical" evidence="1">
    <location>
        <begin position="20"/>
        <end position="39"/>
    </location>
</feature>
<keyword evidence="3" id="KW-1185">Reference proteome</keyword>
<keyword evidence="1" id="KW-0472">Membrane</keyword>
<gene>
    <name evidence="2" type="ORF">AKJ41_05715</name>
</gene>
<dbReference type="Proteomes" id="UP000070344">
    <property type="component" value="Unassembled WGS sequence"/>
</dbReference>
<feature type="transmembrane region" description="Helical" evidence="1">
    <location>
        <begin position="73"/>
        <end position="91"/>
    </location>
</feature>
<name>A0A133UYJ1_9EURY</name>
<dbReference type="EMBL" id="LHXV01000099">
    <property type="protein sequence ID" value="KXA99258.1"/>
    <property type="molecule type" value="Genomic_DNA"/>
</dbReference>
<evidence type="ECO:0000313" key="3">
    <source>
        <dbReference type="Proteomes" id="UP000070344"/>
    </source>
</evidence>
<feature type="transmembrane region" description="Helical" evidence="1">
    <location>
        <begin position="45"/>
        <end position="66"/>
    </location>
</feature>
<protein>
    <submittedName>
        <fullName evidence="2">Uncharacterized protein</fullName>
    </submittedName>
</protein>
<accession>A0A133UYJ1</accession>
<comment type="caution">
    <text evidence="2">The sequence shown here is derived from an EMBL/GenBank/DDBJ whole genome shotgun (WGS) entry which is preliminary data.</text>
</comment>
<dbReference type="AlphaFoldDB" id="A0A133UYJ1"/>
<evidence type="ECO:0000313" key="2">
    <source>
        <dbReference type="EMBL" id="KXA99258.1"/>
    </source>
</evidence>
<proteinExistence type="predicted"/>
<reference evidence="2 3" key="1">
    <citation type="journal article" date="2016" name="Sci. Rep.">
        <title>Metabolic traits of an uncultured archaeal lineage -MSBL1- from brine pools of the Red Sea.</title>
        <authorList>
            <person name="Mwirichia R."/>
            <person name="Alam I."/>
            <person name="Rashid M."/>
            <person name="Vinu M."/>
            <person name="Ba-Alawi W."/>
            <person name="Anthony Kamau A."/>
            <person name="Kamanda Ngugi D."/>
            <person name="Goker M."/>
            <person name="Klenk H.P."/>
            <person name="Bajic V."/>
            <person name="Stingl U."/>
        </authorList>
    </citation>
    <scope>NUCLEOTIDE SEQUENCE [LARGE SCALE GENOMIC DNA]</scope>
    <source>
        <strain evidence="2">SCGC-AAA259O05</strain>
    </source>
</reference>
<evidence type="ECO:0000256" key="1">
    <source>
        <dbReference type="SAM" id="Phobius"/>
    </source>
</evidence>
<organism evidence="2 3">
    <name type="scientific">candidate division MSBL1 archaeon SCGC-AAA259O05</name>
    <dbReference type="NCBI Taxonomy" id="1698271"/>
    <lineage>
        <taxon>Archaea</taxon>
        <taxon>Methanobacteriati</taxon>
        <taxon>Methanobacteriota</taxon>
        <taxon>candidate division MSBL1</taxon>
    </lineage>
</organism>
<sequence>MIKSSKNRRGFRRIRDVFCFLAVGAGFIISGIAIMGFYGEIPFGILESLGMGAMLACSVIGISFAFSSYLNGGMGATIATILFFMVISPIISSSLEDWRYKGKENF</sequence>
<keyword evidence="1" id="KW-1133">Transmembrane helix</keyword>
<keyword evidence="1" id="KW-0812">Transmembrane</keyword>